<sequence>MFNISDYVVTDDLTILLALIAATTFLLNNLYKPQPLVHPILLGRQSDVGRARNPGESAVYRNYGTGLMGRFPVRPSKEIAILPHFIKPESEASRTLWATRGTNAGLQDRIAALGSGLIRLAGLKPGESKVLLLLNDGIEFIIADFALATHSVISVTLNSQDLLKRVLESQSFSAIIASPEIVPRVLETIYASSFNSRSHTIVIVGDVSQQTLASVASNIKILKFNEVEREGIKVDKLVSKLPEPSDIYTMTYLSNEAGQLQVAQLTHENATAGVAATRSLLPISHALSPLDTIISAFSLSTAYGRVIAYTAIYEGASFATLPSSKMYHDEQPAAPADASDILAAKRYPIPSPTIMFIQPGHLIAIVTDILKNAAGSMFLFPFARRHKLAGISDGFITRESLWDRLVFDGARAKVIGDGAATLRGVIVSGRSLPAVLMTPARMALSVPLVNTFTHPLVAGPVLASHPFDLQDFTEEGVSSEKKGHVGPPSVNVEAKLTGVDDEKVENGGDPTGLLFVRGPPVGKIGNGDQNEDYVQVSPTEERRVRDENAEEGWISTGVRAQVQPNGSFIVL</sequence>
<dbReference type="PANTHER" id="PTHR43272">
    <property type="entry name" value="LONG-CHAIN-FATTY-ACID--COA LIGASE"/>
    <property type="match status" value="1"/>
</dbReference>
<comment type="caution">
    <text evidence="3">The sequence shown here is derived from an EMBL/GenBank/DDBJ whole genome shotgun (WGS) entry which is preliminary data.</text>
</comment>
<evidence type="ECO:0000259" key="2">
    <source>
        <dbReference type="Pfam" id="PF00501"/>
    </source>
</evidence>
<evidence type="ECO:0000313" key="4">
    <source>
        <dbReference type="Proteomes" id="UP000629468"/>
    </source>
</evidence>
<dbReference type="GO" id="GO:0004467">
    <property type="term" value="F:long-chain fatty acid-CoA ligase activity"/>
    <property type="evidence" value="ECO:0007669"/>
    <property type="project" value="TreeGrafter"/>
</dbReference>
<keyword evidence="1" id="KW-1133">Transmembrane helix</keyword>
<dbReference type="GO" id="GO:0016020">
    <property type="term" value="C:membrane"/>
    <property type="evidence" value="ECO:0007669"/>
    <property type="project" value="TreeGrafter"/>
</dbReference>
<feature type="transmembrane region" description="Helical" evidence="1">
    <location>
        <begin position="13"/>
        <end position="31"/>
    </location>
</feature>
<dbReference type="SUPFAM" id="SSF56801">
    <property type="entry name" value="Acetyl-CoA synthetase-like"/>
    <property type="match status" value="1"/>
</dbReference>
<keyword evidence="1" id="KW-0472">Membrane</keyword>
<proteinExistence type="predicted"/>
<reference evidence="3 4" key="1">
    <citation type="journal article" name="Sci. Rep.">
        <title>Telomere-to-telomere assembled and centromere annotated genomes of the two main subspecies of the button mushroom Agaricus bisporus reveal especially polymorphic chromosome ends.</title>
        <authorList>
            <person name="Sonnenberg A.S.M."/>
            <person name="Sedaghat-Telgerd N."/>
            <person name="Lavrijssen B."/>
            <person name="Ohm R.A."/>
            <person name="Hendrickx P.M."/>
            <person name="Scholtmeijer K."/>
            <person name="Baars J.J.P."/>
            <person name="van Peer A."/>
        </authorList>
    </citation>
    <scope>NUCLEOTIDE SEQUENCE [LARGE SCALE GENOMIC DNA]</scope>
    <source>
        <strain evidence="3 4">H119_p4</strain>
    </source>
</reference>
<name>A0A8H7KHS5_AGABI</name>
<protein>
    <recommendedName>
        <fullName evidence="2">AMP-dependent synthetase/ligase domain-containing protein</fullName>
    </recommendedName>
</protein>
<accession>A0A8H7KHS5</accession>
<dbReference type="Pfam" id="PF00501">
    <property type="entry name" value="AMP-binding"/>
    <property type="match status" value="1"/>
</dbReference>
<dbReference type="InterPro" id="IPR000873">
    <property type="entry name" value="AMP-dep_synth/lig_dom"/>
</dbReference>
<dbReference type="Proteomes" id="UP000629468">
    <property type="component" value="Unassembled WGS sequence"/>
</dbReference>
<feature type="domain" description="AMP-dependent synthetase/ligase" evidence="2">
    <location>
        <begin position="104"/>
        <end position="521"/>
    </location>
</feature>
<dbReference type="EMBL" id="JABXXO010000005">
    <property type="protein sequence ID" value="KAF7777471.1"/>
    <property type="molecule type" value="Genomic_DNA"/>
</dbReference>
<dbReference type="Gene3D" id="3.40.50.12780">
    <property type="entry name" value="N-terminal domain of ligase-like"/>
    <property type="match status" value="1"/>
</dbReference>
<dbReference type="PANTHER" id="PTHR43272:SF11">
    <property type="entry name" value="AMP-DEPENDENT SYNTHETASE_LIGASE DOMAIN-CONTAINING PROTEIN"/>
    <property type="match status" value="1"/>
</dbReference>
<dbReference type="InterPro" id="IPR042099">
    <property type="entry name" value="ANL_N_sf"/>
</dbReference>
<organism evidence="3 4">
    <name type="scientific">Agaricus bisporus var. burnettii</name>
    <dbReference type="NCBI Taxonomy" id="192524"/>
    <lineage>
        <taxon>Eukaryota</taxon>
        <taxon>Fungi</taxon>
        <taxon>Dikarya</taxon>
        <taxon>Basidiomycota</taxon>
        <taxon>Agaricomycotina</taxon>
        <taxon>Agaricomycetes</taxon>
        <taxon>Agaricomycetidae</taxon>
        <taxon>Agaricales</taxon>
        <taxon>Agaricineae</taxon>
        <taxon>Agaricaceae</taxon>
        <taxon>Agaricus</taxon>
    </lineage>
</organism>
<evidence type="ECO:0000313" key="3">
    <source>
        <dbReference type="EMBL" id="KAF7777471.1"/>
    </source>
</evidence>
<evidence type="ECO:0000256" key="1">
    <source>
        <dbReference type="SAM" id="Phobius"/>
    </source>
</evidence>
<gene>
    <name evidence="3" type="ORF">Agabi119p4_3543</name>
</gene>
<dbReference type="AlphaFoldDB" id="A0A8H7KHS5"/>
<dbReference type="GO" id="GO:0005783">
    <property type="term" value="C:endoplasmic reticulum"/>
    <property type="evidence" value="ECO:0007669"/>
    <property type="project" value="TreeGrafter"/>
</dbReference>
<keyword evidence="1" id="KW-0812">Transmembrane</keyword>